<keyword evidence="5 7" id="KW-0472">Membrane</keyword>
<sequence length="698" mass="74401">MAQSHGFLPAVVDRGGPAERETTAEVGDLWRILIRRRRIILGTTALFGLAALLYGFLATPLYTATSQLLIDPRDRQVVTNDLNAGAVAPDGGITKIESQVRVIESDTVLLRAIAEAGLEADPEFGATGNGILSRAVQGLREAVSGSEVQPHNATLRALRNLRRKLAVKRAEKVFVVDVVVTASDPDKAARIVNAIARAYLADQAEARVNAAKRAAGELNARLDSLREDVLAAETRLEAFRADNGLIASSGRLVGEQQLTESNARLVAARNRTADAKSRLQGIRSARGGAFDAGATPEAIQSPTIERLRSQYAELTSKEADLRTQLGERHPFITAIRTQKSDVKRLIDAELGRIVQGAEIEYQRALANERSLTGNLEILKADSVQTGKANVRLRELERELDASRSVYNTFLVRSREISEQASVDPTNARVITWAQPPEDRSWPLRLLILGAALGGGLGLGAGLALVREYARPTLLSRRQLERLLGAPVLAAFPSALGSSDGAARAAPAAFALDSLYALAGMKHRKDRALSVMVAAPASDAAERRALIDLLAAVAVARGDHVLVVEADLGSADPGNGGLLEVLRGEISFHTASTTDAATGARRLPVGNGQKPVRDAFERENVHRFLSHVAERYDLVLLDGGTLAQNVRIAPLVAAVDRLIVVACGGHTLQDDLVETGRIAAALGNAPFGALLVDGKGATR</sequence>
<organism evidence="10 11">
    <name type="scientific">Methylobacterium soli</name>
    <dbReference type="NCBI Taxonomy" id="553447"/>
    <lineage>
        <taxon>Bacteria</taxon>
        <taxon>Pseudomonadati</taxon>
        <taxon>Pseudomonadota</taxon>
        <taxon>Alphaproteobacteria</taxon>
        <taxon>Hyphomicrobiales</taxon>
        <taxon>Methylobacteriaceae</taxon>
        <taxon>Methylobacterium</taxon>
    </lineage>
</organism>
<dbReference type="Pfam" id="PF02706">
    <property type="entry name" value="Wzz"/>
    <property type="match status" value="1"/>
</dbReference>
<evidence type="ECO:0000256" key="5">
    <source>
        <dbReference type="ARBA" id="ARBA00023136"/>
    </source>
</evidence>
<evidence type="ECO:0000256" key="7">
    <source>
        <dbReference type="SAM" id="Phobius"/>
    </source>
</evidence>
<evidence type="ECO:0000313" key="11">
    <source>
        <dbReference type="Proteomes" id="UP000474159"/>
    </source>
</evidence>
<evidence type="ECO:0000259" key="9">
    <source>
        <dbReference type="Pfam" id="PF13807"/>
    </source>
</evidence>
<keyword evidence="11" id="KW-1185">Reference proteome</keyword>
<dbReference type="InterPro" id="IPR003856">
    <property type="entry name" value="LPS_length_determ_N"/>
</dbReference>
<evidence type="ECO:0000256" key="3">
    <source>
        <dbReference type="ARBA" id="ARBA00022692"/>
    </source>
</evidence>
<evidence type="ECO:0000313" key="10">
    <source>
        <dbReference type="EMBL" id="KAB1081030.1"/>
    </source>
</evidence>
<name>A0A6L3T2S3_9HYPH</name>
<keyword evidence="10" id="KW-0418">Kinase</keyword>
<evidence type="ECO:0000259" key="8">
    <source>
        <dbReference type="Pfam" id="PF02706"/>
    </source>
</evidence>
<keyword evidence="6" id="KW-0175">Coiled coil</keyword>
<dbReference type="GO" id="GO:0005886">
    <property type="term" value="C:plasma membrane"/>
    <property type="evidence" value="ECO:0007669"/>
    <property type="project" value="UniProtKB-SubCell"/>
</dbReference>
<comment type="subcellular location">
    <subcellularLocation>
        <location evidence="1">Cell membrane</location>
        <topology evidence="1">Multi-pass membrane protein</topology>
    </subcellularLocation>
</comment>
<feature type="coiled-coil region" evidence="6">
    <location>
        <begin position="201"/>
        <end position="242"/>
    </location>
</feature>
<dbReference type="InterPro" id="IPR032807">
    <property type="entry name" value="GNVR"/>
</dbReference>
<proteinExistence type="predicted"/>
<keyword evidence="3 7" id="KW-0812">Transmembrane</keyword>
<accession>A0A6L3T2S3</accession>
<feature type="domain" description="Polysaccharide chain length determinant N-terminal" evidence="8">
    <location>
        <begin position="26"/>
        <end position="115"/>
    </location>
</feature>
<comment type="caution">
    <text evidence="10">The sequence shown here is derived from an EMBL/GenBank/DDBJ whole genome shotgun (WGS) entry which is preliminary data.</text>
</comment>
<gene>
    <name evidence="10" type="ORF">F6X53_04580</name>
</gene>
<keyword evidence="10" id="KW-0808">Transferase</keyword>
<dbReference type="EMBL" id="VZZK01000003">
    <property type="protein sequence ID" value="KAB1081030.1"/>
    <property type="molecule type" value="Genomic_DNA"/>
</dbReference>
<dbReference type="InterPro" id="IPR027417">
    <property type="entry name" value="P-loop_NTPase"/>
</dbReference>
<dbReference type="OrthoDB" id="230260at2"/>
<dbReference type="PANTHER" id="PTHR32309">
    <property type="entry name" value="TYROSINE-PROTEIN KINASE"/>
    <property type="match status" value="1"/>
</dbReference>
<dbReference type="PANTHER" id="PTHR32309:SF13">
    <property type="entry name" value="FERRIC ENTEROBACTIN TRANSPORT PROTEIN FEPE"/>
    <property type="match status" value="1"/>
</dbReference>
<evidence type="ECO:0000256" key="2">
    <source>
        <dbReference type="ARBA" id="ARBA00022475"/>
    </source>
</evidence>
<dbReference type="AlphaFoldDB" id="A0A6L3T2S3"/>
<keyword evidence="4 7" id="KW-1133">Transmembrane helix</keyword>
<dbReference type="SUPFAM" id="SSF52540">
    <property type="entry name" value="P-loop containing nucleoside triphosphate hydrolases"/>
    <property type="match status" value="1"/>
</dbReference>
<evidence type="ECO:0000256" key="6">
    <source>
        <dbReference type="SAM" id="Coils"/>
    </source>
</evidence>
<dbReference type="InterPro" id="IPR050445">
    <property type="entry name" value="Bact_polysacc_biosynth/exp"/>
</dbReference>
<protein>
    <submittedName>
        <fullName evidence="10">Polysaccharide biosynthesis tyrosine autokinase</fullName>
    </submittedName>
</protein>
<evidence type="ECO:0000256" key="1">
    <source>
        <dbReference type="ARBA" id="ARBA00004651"/>
    </source>
</evidence>
<reference evidence="10 11" key="1">
    <citation type="submission" date="2019-09" db="EMBL/GenBank/DDBJ databases">
        <title>YIM 48816 draft genome.</title>
        <authorList>
            <person name="Jiang L."/>
        </authorList>
    </citation>
    <scope>NUCLEOTIDE SEQUENCE [LARGE SCALE GENOMIC DNA]</scope>
    <source>
        <strain evidence="10 11">YIM 48816</strain>
    </source>
</reference>
<dbReference type="GO" id="GO:0004713">
    <property type="term" value="F:protein tyrosine kinase activity"/>
    <property type="evidence" value="ECO:0007669"/>
    <property type="project" value="TreeGrafter"/>
</dbReference>
<dbReference type="Gene3D" id="3.40.50.300">
    <property type="entry name" value="P-loop containing nucleotide triphosphate hydrolases"/>
    <property type="match status" value="1"/>
</dbReference>
<evidence type="ECO:0000256" key="4">
    <source>
        <dbReference type="ARBA" id="ARBA00022989"/>
    </source>
</evidence>
<feature type="domain" description="Tyrosine-protein kinase G-rich" evidence="9">
    <location>
        <begin position="394"/>
        <end position="467"/>
    </location>
</feature>
<keyword evidence="2" id="KW-1003">Cell membrane</keyword>
<dbReference type="Proteomes" id="UP000474159">
    <property type="component" value="Unassembled WGS sequence"/>
</dbReference>
<feature type="transmembrane region" description="Helical" evidence="7">
    <location>
        <begin position="39"/>
        <end position="57"/>
    </location>
</feature>
<dbReference type="Pfam" id="PF13807">
    <property type="entry name" value="GNVR"/>
    <property type="match status" value="1"/>
</dbReference>